<feature type="compositionally biased region" description="Basic and acidic residues" evidence="1">
    <location>
        <begin position="18"/>
        <end position="27"/>
    </location>
</feature>
<dbReference type="InterPro" id="IPR009728">
    <property type="entry name" value="BAALC"/>
</dbReference>
<proteinExistence type="predicted"/>
<feature type="compositionally biased region" description="Gly residues" evidence="1">
    <location>
        <begin position="1"/>
        <end position="10"/>
    </location>
</feature>
<dbReference type="GO" id="GO:0005737">
    <property type="term" value="C:cytoplasm"/>
    <property type="evidence" value="ECO:0007669"/>
    <property type="project" value="InterPro"/>
</dbReference>
<dbReference type="EMBL" id="SRMA01026034">
    <property type="protein sequence ID" value="TRY88590.1"/>
    <property type="molecule type" value="Genomic_DNA"/>
</dbReference>
<organism evidence="2 3">
    <name type="scientific">Danionella cerebrum</name>
    <dbReference type="NCBI Taxonomy" id="2873325"/>
    <lineage>
        <taxon>Eukaryota</taxon>
        <taxon>Metazoa</taxon>
        <taxon>Chordata</taxon>
        <taxon>Craniata</taxon>
        <taxon>Vertebrata</taxon>
        <taxon>Euteleostomi</taxon>
        <taxon>Actinopterygii</taxon>
        <taxon>Neopterygii</taxon>
        <taxon>Teleostei</taxon>
        <taxon>Ostariophysi</taxon>
        <taxon>Cypriniformes</taxon>
        <taxon>Danionidae</taxon>
        <taxon>Danioninae</taxon>
        <taxon>Danionella</taxon>
    </lineage>
</organism>
<feature type="compositionally biased region" description="Basic and acidic residues" evidence="1">
    <location>
        <begin position="34"/>
        <end position="45"/>
    </location>
</feature>
<feature type="compositionally biased region" description="Basic and acidic residues" evidence="1">
    <location>
        <begin position="64"/>
        <end position="82"/>
    </location>
</feature>
<comment type="caution">
    <text evidence="2">The sequence shown here is derived from an EMBL/GenBank/DDBJ whole genome shotgun (WGS) entry which is preliminary data.</text>
</comment>
<evidence type="ECO:0000256" key="1">
    <source>
        <dbReference type="SAM" id="MobiDB-lite"/>
    </source>
</evidence>
<dbReference type="OrthoDB" id="9940597at2759"/>
<feature type="compositionally biased region" description="Basic and acidic residues" evidence="1">
    <location>
        <begin position="92"/>
        <end position="110"/>
    </location>
</feature>
<dbReference type="AlphaFoldDB" id="A0A553QF78"/>
<reference evidence="2 3" key="1">
    <citation type="journal article" date="2019" name="Sci. Data">
        <title>Hybrid genome assembly and annotation of Danionella translucida.</title>
        <authorList>
            <person name="Kadobianskyi M."/>
            <person name="Schulze L."/>
            <person name="Schuelke M."/>
            <person name="Judkewitz B."/>
        </authorList>
    </citation>
    <scope>NUCLEOTIDE SEQUENCE [LARGE SCALE GENOMIC DNA]</scope>
    <source>
        <strain evidence="2 3">Bolton</strain>
    </source>
</reference>
<sequence>MRSGSMGCGGSRSASVEPRYHESRDTESTWLTSTDHEMPRPREHGNGTGARESENTPAAGPRSGQREEKMTSRSHSVQEKKLVTTGTQCSRNSRETEVRDTEEHKQHNIK</sequence>
<accession>A0A553QF78</accession>
<dbReference type="Pfam" id="PF06989">
    <property type="entry name" value="BAALC_N"/>
    <property type="match status" value="1"/>
</dbReference>
<protein>
    <submittedName>
        <fullName evidence="2">Uncharacterized protein</fullName>
    </submittedName>
</protein>
<feature type="region of interest" description="Disordered" evidence="1">
    <location>
        <begin position="1"/>
        <end position="110"/>
    </location>
</feature>
<dbReference type="Proteomes" id="UP000316079">
    <property type="component" value="Unassembled WGS sequence"/>
</dbReference>
<evidence type="ECO:0000313" key="2">
    <source>
        <dbReference type="EMBL" id="TRY88590.1"/>
    </source>
</evidence>
<name>A0A553QF78_9TELE</name>
<evidence type="ECO:0000313" key="3">
    <source>
        <dbReference type="Proteomes" id="UP000316079"/>
    </source>
</evidence>
<dbReference type="PANTHER" id="PTHR14731">
    <property type="entry name" value="BRAIN AND ACUTE LEUKEMIA CYTOPLASMIC PROTEIN"/>
    <property type="match status" value="1"/>
</dbReference>
<dbReference type="PANTHER" id="PTHR14731:SF0">
    <property type="entry name" value="BRAIN AND ACUTE LEUKEMIA CYTOPLASMIC PROTEIN"/>
    <property type="match status" value="1"/>
</dbReference>
<gene>
    <name evidence="2" type="ORF">DNTS_029993</name>
</gene>
<keyword evidence="3" id="KW-1185">Reference proteome</keyword>